<feature type="domain" description="RNA polymerase sigma-70 region 2" evidence="6">
    <location>
        <begin position="43"/>
        <end position="109"/>
    </location>
</feature>
<dbReference type="SUPFAM" id="SSF88659">
    <property type="entry name" value="Sigma3 and sigma4 domains of RNA polymerase sigma factors"/>
    <property type="match status" value="1"/>
</dbReference>
<dbReference type="PANTHER" id="PTHR43133:SF8">
    <property type="entry name" value="RNA POLYMERASE SIGMA FACTOR HI_1459-RELATED"/>
    <property type="match status" value="1"/>
</dbReference>
<dbReference type="InterPro" id="IPR007627">
    <property type="entry name" value="RNA_pol_sigma70_r2"/>
</dbReference>
<dbReference type="InterPro" id="IPR036388">
    <property type="entry name" value="WH-like_DNA-bd_sf"/>
</dbReference>
<comment type="similarity">
    <text evidence="1">Belongs to the sigma-70 factor family. ECF subfamily.</text>
</comment>
<evidence type="ECO:0000256" key="5">
    <source>
        <dbReference type="ARBA" id="ARBA00023163"/>
    </source>
</evidence>
<dbReference type="Gene3D" id="1.10.10.10">
    <property type="entry name" value="Winged helix-like DNA-binding domain superfamily/Winged helix DNA-binding domain"/>
    <property type="match status" value="1"/>
</dbReference>
<dbReference type="NCBIfam" id="TIGR02937">
    <property type="entry name" value="sigma70-ECF"/>
    <property type="match status" value="1"/>
</dbReference>
<keyword evidence="3" id="KW-0731">Sigma factor</keyword>
<keyword evidence="5" id="KW-0804">Transcription</keyword>
<evidence type="ECO:0000259" key="6">
    <source>
        <dbReference type="Pfam" id="PF04542"/>
    </source>
</evidence>
<dbReference type="InterPro" id="IPR013325">
    <property type="entry name" value="RNA_pol_sigma_r2"/>
</dbReference>
<dbReference type="Proteomes" id="UP000597338">
    <property type="component" value="Unassembled WGS sequence"/>
</dbReference>
<dbReference type="InterPro" id="IPR039425">
    <property type="entry name" value="RNA_pol_sigma-70-like"/>
</dbReference>
<dbReference type="Pfam" id="PF08281">
    <property type="entry name" value="Sigma70_r4_2"/>
    <property type="match status" value="1"/>
</dbReference>
<proteinExistence type="inferred from homology"/>
<evidence type="ECO:0000256" key="2">
    <source>
        <dbReference type="ARBA" id="ARBA00023015"/>
    </source>
</evidence>
<dbReference type="Gene3D" id="1.10.1740.10">
    <property type="match status" value="1"/>
</dbReference>
<evidence type="ECO:0000259" key="7">
    <source>
        <dbReference type="Pfam" id="PF08281"/>
    </source>
</evidence>
<keyword evidence="8" id="KW-0240">DNA-directed RNA polymerase</keyword>
<name>A0ABQ1LP57_9SPHI</name>
<reference evidence="9" key="1">
    <citation type="journal article" date="2019" name="Int. J. Syst. Evol. Microbiol.">
        <title>The Global Catalogue of Microorganisms (GCM) 10K type strain sequencing project: providing services to taxonomists for standard genome sequencing and annotation.</title>
        <authorList>
            <consortium name="The Broad Institute Genomics Platform"/>
            <consortium name="The Broad Institute Genome Sequencing Center for Infectious Disease"/>
            <person name="Wu L."/>
            <person name="Ma J."/>
        </authorList>
    </citation>
    <scope>NUCLEOTIDE SEQUENCE [LARGE SCALE GENOMIC DNA]</scope>
    <source>
        <strain evidence="9">CGMCC 1.15342</strain>
    </source>
</reference>
<accession>A0ABQ1LP57</accession>
<dbReference type="SUPFAM" id="SSF88946">
    <property type="entry name" value="Sigma2 domain of RNA polymerase sigma factors"/>
    <property type="match status" value="1"/>
</dbReference>
<dbReference type="InterPro" id="IPR013324">
    <property type="entry name" value="RNA_pol_sigma_r3/r4-like"/>
</dbReference>
<evidence type="ECO:0000256" key="3">
    <source>
        <dbReference type="ARBA" id="ARBA00023082"/>
    </source>
</evidence>
<comment type="caution">
    <text evidence="8">The sequence shown here is derived from an EMBL/GenBank/DDBJ whole genome shotgun (WGS) entry which is preliminary data.</text>
</comment>
<gene>
    <name evidence="8" type="ORF">GCM10011386_19530</name>
</gene>
<dbReference type="GO" id="GO:0000428">
    <property type="term" value="C:DNA-directed RNA polymerase complex"/>
    <property type="evidence" value="ECO:0007669"/>
    <property type="project" value="UniProtKB-KW"/>
</dbReference>
<protein>
    <submittedName>
        <fullName evidence="8">DNA-directed RNA polymerase sigma-70 factor</fullName>
    </submittedName>
</protein>
<dbReference type="EMBL" id="BMIK01000005">
    <property type="protein sequence ID" value="GGC27618.1"/>
    <property type="molecule type" value="Genomic_DNA"/>
</dbReference>
<dbReference type="InterPro" id="IPR014284">
    <property type="entry name" value="RNA_pol_sigma-70_dom"/>
</dbReference>
<dbReference type="Pfam" id="PF04542">
    <property type="entry name" value="Sigma70_r2"/>
    <property type="match status" value="1"/>
</dbReference>
<organism evidence="8 9">
    <name type="scientific">Parapedobacter defluvii</name>
    <dbReference type="NCBI Taxonomy" id="2045106"/>
    <lineage>
        <taxon>Bacteria</taxon>
        <taxon>Pseudomonadati</taxon>
        <taxon>Bacteroidota</taxon>
        <taxon>Sphingobacteriia</taxon>
        <taxon>Sphingobacteriales</taxon>
        <taxon>Sphingobacteriaceae</taxon>
        <taxon>Parapedobacter</taxon>
    </lineage>
</organism>
<evidence type="ECO:0000256" key="4">
    <source>
        <dbReference type="ARBA" id="ARBA00023125"/>
    </source>
</evidence>
<feature type="domain" description="RNA polymerase sigma factor 70 region 4 type 2" evidence="7">
    <location>
        <begin position="142"/>
        <end position="193"/>
    </location>
</feature>
<evidence type="ECO:0000256" key="1">
    <source>
        <dbReference type="ARBA" id="ARBA00010641"/>
    </source>
</evidence>
<evidence type="ECO:0000313" key="8">
    <source>
        <dbReference type="EMBL" id="GGC27618.1"/>
    </source>
</evidence>
<dbReference type="RefSeq" id="WP_188750057.1">
    <property type="nucleotide sequence ID" value="NZ_BMIK01000005.1"/>
</dbReference>
<dbReference type="PANTHER" id="PTHR43133">
    <property type="entry name" value="RNA POLYMERASE ECF-TYPE SIGMA FACTO"/>
    <property type="match status" value="1"/>
</dbReference>
<evidence type="ECO:0000313" key="9">
    <source>
        <dbReference type="Proteomes" id="UP000597338"/>
    </source>
</evidence>
<keyword evidence="4" id="KW-0238">DNA-binding</keyword>
<sequence length="204" mass="24300">MEEVLYFWDKPLQGSFKQHIVSDEQRLLTAYRKTGNLQVLGRLYEPYMPLIYGLCFKYYKDEARSEDAVMQIFESLISKLRVHEVSNFKSWLYTLARNHCLMELRTANRINTVDIEEHIVESDIFLHQKNSGEQIPEEQLAWMESCLETLNEEQRVCLTLFYLEQRCYKDVAEITGYDLNKVKSHIQNGKRNLKICMEKKQDEQ</sequence>
<keyword evidence="9" id="KW-1185">Reference proteome</keyword>
<keyword evidence="2" id="KW-0805">Transcription regulation</keyword>
<dbReference type="InterPro" id="IPR013249">
    <property type="entry name" value="RNA_pol_sigma70_r4_t2"/>
</dbReference>